<protein>
    <submittedName>
        <fullName evidence="2">Uncharacterized protein</fullName>
    </submittedName>
</protein>
<feature type="region of interest" description="Disordered" evidence="1">
    <location>
        <begin position="202"/>
        <end position="228"/>
    </location>
</feature>
<comment type="caution">
    <text evidence="2">The sequence shown here is derived from an EMBL/GenBank/DDBJ whole genome shotgun (WGS) entry which is preliminary data.</text>
</comment>
<reference evidence="2 3" key="1">
    <citation type="submission" date="2023-02" db="EMBL/GenBank/DDBJ databases">
        <title>LHISI_Scaffold_Assembly.</title>
        <authorList>
            <person name="Stuart O.P."/>
            <person name="Cleave R."/>
            <person name="Magrath M.J.L."/>
            <person name="Mikheyev A.S."/>
        </authorList>
    </citation>
    <scope>NUCLEOTIDE SEQUENCE [LARGE SCALE GENOMIC DNA]</scope>
    <source>
        <strain evidence="2">Daus_M_001</strain>
        <tissue evidence="2">Leg muscle</tissue>
    </source>
</reference>
<accession>A0ABQ9IPA7</accession>
<name>A0ABQ9IPA7_9NEOP</name>
<evidence type="ECO:0000313" key="3">
    <source>
        <dbReference type="Proteomes" id="UP001159363"/>
    </source>
</evidence>
<gene>
    <name evidence="2" type="ORF">PR048_003672</name>
</gene>
<organism evidence="2 3">
    <name type="scientific">Dryococelus australis</name>
    <dbReference type="NCBI Taxonomy" id="614101"/>
    <lineage>
        <taxon>Eukaryota</taxon>
        <taxon>Metazoa</taxon>
        <taxon>Ecdysozoa</taxon>
        <taxon>Arthropoda</taxon>
        <taxon>Hexapoda</taxon>
        <taxon>Insecta</taxon>
        <taxon>Pterygota</taxon>
        <taxon>Neoptera</taxon>
        <taxon>Polyneoptera</taxon>
        <taxon>Phasmatodea</taxon>
        <taxon>Verophasmatodea</taxon>
        <taxon>Anareolatae</taxon>
        <taxon>Phasmatidae</taxon>
        <taxon>Eurycanthinae</taxon>
        <taxon>Dryococelus</taxon>
    </lineage>
</organism>
<evidence type="ECO:0000313" key="2">
    <source>
        <dbReference type="EMBL" id="KAJ8898312.1"/>
    </source>
</evidence>
<keyword evidence="3" id="KW-1185">Reference proteome</keyword>
<proteinExistence type="predicted"/>
<evidence type="ECO:0000256" key="1">
    <source>
        <dbReference type="SAM" id="MobiDB-lite"/>
    </source>
</evidence>
<dbReference type="Proteomes" id="UP001159363">
    <property type="component" value="Chromosome 1"/>
</dbReference>
<dbReference type="EMBL" id="JARBHB010000001">
    <property type="protein sequence ID" value="KAJ8898312.1"/>
    <property type="molecule type" value="Genomic_DNA"/>
</dbReference>
<sequence>MPLVGGFSRRSPVSPALAFLRCSILTSFHPHWHSRTPLLQYSFRDIPPPHANKASPSPENYTARRIRAHSCNRDFRPTLIPVAVRPRLGLDVLNNDTSPSSLHFLGCTTPSPSAPKCAPSHVCWGLSNMRVSLRLCPNSPEMLVRLLASRQGEPCSITGGHVGIVSDDATGQRVFSGISRFPILTPHSPHYTLIGPHNFAGLSSRAPGTQARKTPPDGRPTALEMNSK</sequence>